<accession>A0ABP0NKP9</accession>
<dbReference type="EMBL" id="CAXAMN010021884">
    <property type="protein sequence ID" value="CAK9064244.1"/>
    <property type="molecule type" value="Genomic_DNA"/>
</dbReference>
<protein>
    <submittedName>
        <fullName evidence="2">Uncharacterized protein</fullName>
    </submittedName>
</protein>
<reference evidence="2 4" key="1">
    <citation type="submission" date="2024-02" db="EMBL/GenBank/DDBJ databases">
        <authorList>
            <person name="Chen Y."/>
            <person name="Shah S."/>
            <person name="Dougan E. K."/>
            <person name="Thang M."/>
            <person name="Chan C."/>
        </authorList>
    </citation>
    <scope>NUCLEOTIDE SEQUENCE [LARGE SCALE GENOMIC DNA]</scope>
</reference>
<name>A0ABP0NKP9_9DINO</name>
<keyword evidence="4" id="KW-1185">Reference proteome</keyword>
<proteinExistence type="predicted"/>
<sequence>MRCLIGEVSLARSASESYVKTLLPRCAEVAKSRSSSKAAAIKVLRLSDSDQDTGTKTQASLFGSSSVPLSHFRGGTEQSLGDPMFLRPPSHESMPLLAFRPRRGTGPETKPKAFLGLELQRAIAPHRFSADLQAWGHERIASIEKAAALRKERDAHFLGAYPDARPRPRPPPRPRSAPMKMYPITQVIGSIPKHYLPRPSREKPRHMHEMVGNEVVIP</sequence>
<dbReference type="Proteomes" id="UP001642484">
    <property type="component" value="Unassembled WGS sequence"/>
</dbReference>
<gene>
    <name evidence="2" type="ORF">CCMP2556_LOCUS31449</name>
    <name evidence="3" type="ORF">CCMP2556_LOCUS31562</name>
</gene>
<evidence type="ECO:0000313" key="2">
    <source>
        <dbReference type="EMBL" id="CAK9064026.1"/>
    </source>
</evidence>
<evidence type="ECO:0000256" key="1">
    <source>
        <dbReference type="SAM" id="MobiDB-lite"/>
    </source>
</evidence>
<feature type="region of interest" description="Disordered" evidence="1">
    <location>
        <begin position="160"/>
        <end position="179"/>
    </location>
</feature>
<evidence type="ECO:0000313" key="4">
    <source>
        <dbReference type="Proteomes" id="UP001642484"/>
    </source>
</evidence>
<comment type="caution">
    <text evidence="2">The sequence shown here is derived from an EMBL/GenBank/DDBJ whole genome shotgun (WGS) entry which is preliminary data.</text>
</comment>
<organism evidence="2 4">
    <name type="scientific">Durusdinium trenchii</name>
    <dbReference type="NCBI Taxonomy" id="1381693"/>
    <lineage>
        <taxon>Eukaryota</taxon>
        <taxon>Sar</taxon>
        <taxon>Alveolata</taxon>
        <taxon>Dinophyceae</taxon>
        <taxon>Suessiales</taxon>
        <taxon>Symbiodiniaceae</taxon>
        <taxon>Durusdinium</taxon>
    </lineage>
</organism>
<dbReference type="EMBL" id="CAXAMN010021851">
    <property type="protein sequence ID" value="CAK9064026.1"/>
    <property type="molecule type" value="Genomic_DNA"/>
</dbReference>
<evidence type="ECO:0000313" key="3">
    <source>
        <dbReference type="EMBL" id="CAK9064244.1"/>
    </source>
</evidence>